<dbReference type="Gene3D" id="3.30.70.100">
    <property type="match status" value="1"/>
</dbReference>
<name>A0ABM0X9E9_CAMSA</name>
<feature type="compositionally biased region" description="Pro residues" evidence="1">
    <location>
        <begin position="195"/>
        <end position="204"/>
    </location>
</feature>
<dbReference type="Proteomes" id="UP000694864">
    <property type="component" value="Chromosome 18"/>
</dbReference>
<protein>
    <submittedName>
        <fullName evidence="3">Uncharacterized protein LOC104761281</fullName>
    </submittedName>
</protein>
<gene>
    <name evidence="3" type="primary">LOC104761281</name>
</gene>
<proteinExistence type="predicted"/>
<keyword evidence="2" id="KW-1185">Reference proteome</keyword>
<dbReference type="RefSeq" id="XP_010482640.1">
    <property type="nucleotide sequence ID" value="XM_010484338.1"/>
</dbReference>
<evidence type="ECO:0000313" key="2">
    <source>
        <dbReference type="Proteomes" id="UP000694864"/>
    </source>
</evidence>
<reference evidence="2" key="1">
    <citation type="journal article" date="2014" name="Nat. Commun.">
        <title>The emerging biofuel crop Camelina sativa retains a highly undifferentiated hexaploid genome structure.</title>
        <authorList>
            <person name="Kagale S."/>
            <person name="Koh C."/>
            <person name="Nixon J."/>
            <person name="Bollina V."/>
            <person name="Clarke W.E."/>
            <person name="Tuteja R."/>
            <person name="Spillane C."/>
            <person name="Robinson S.J."/>
            <person name="Links M.G."/>
            <person name="Clarke C."/>
            <person name="Higgins E.E."/>
            <person name="Huebert T."/>
            <person name="Sharpe A.G."/>
            <person name="Parkin I.A."/>
        </authorList>
    </citation>
    <scope>NUCLEOTIDE SEQUENCE [LARGE SCALE GENOMIC DNA]</scope>
    <source>
        <strain evidence="2">cv. DH55</strain>
    </source>
</reference>
<reference evidence="3" key="2">
    <citation type="submission" date="2025-08" db="UniProtKB">
        <authorList>
            <consortium name="RefSeq"/>
        </authorList>
    </citation>
    <scope>IDENTIFICATION</scope>
    <source>
        <tissue evidence="3">Leaf</tissue>
    </source>
</reference>
<evidence type="ECO:0000256" key="1">
    <source>
        <dbReference type="SAM" id="MobiDB-lite"/>
    </source>
</evidence>
<organism evidence="2 3">
    <name type="scientific">Camelina sativa</name>
    <name type="common">False flax</name>
    <name type="synonym">Myagrum sativum</name>
    <dbReference type="NCBI Taxonomy" id="90675"/>
    <lineage>
        <taxon>Eukaryota</taxon>
        <taxon>Viridiplantae</taxon>
        <taxon>Streptophyta</taxon>
        <taxon>Embryophyta</taxon>
        <taxon>Tracheophyta</taxon>
        <taxon>Spermatophyta</taxon>
        <taxon>Magnoliopsida</taxon>
        <taxon>eudicotyledons</taxon>
        <taxon>Gunneridae</taxon>
        <taxon>Pentapetalae</taxon>
        <taxon>rosids</taxon>
        <taxon>malvids</taxon>
        <taxon>Brassicales</taxon>
        <taxon>Brassicaceae</taxon>
        <taxon>Camelineae</taxon>
        <taxon>Camelina</taxon>
    </lineage>
</organism>
<evidence type="ECO:0000313" key="3">
    <source>
        <dbReference type="RefSeq" id="XP_010482640.1"/>
    </source>
</evidence>
<sequence>MQEETVEFKMDVSDENIKREAMRVVWMDSGVTLVDIKEKGILKVKGIFGKIEMGSKLYEIDNSVDIINPLRKPGPSRIPGLSTVYNYLTTPKIQEIVVFKFKVLDDSMKRDAMKAIWEFSGITSVEVKKDNQVEVKGGEFNKISMSTKLKEIDEYVSVTIKAGPEVGGTKINNRLYFNTPPTHVPVRAPVPAPTPVPVPAPAPNPDIRRISSHAPAPNPNIRRRLHVPVKTSIWTKCFRCDCR</sequence>
<feature type="region of interest" description="Disordered" evidence="1">
    <location>
        <begin position="195"/>
        <end position="221"/>
    </location>
</feature>
<dbReference type="GeneID" id="104761281"/>
<accession>A0ABM0X9E9</accession>